<feature type="compositionally biased region" description="Basic and acidic residues" evidence="1">
    <location>
        <begin position="82"/>
        <end position="105"/>
    </location>
</feature>
<dbReference type="AlphaFoldDB" id="A0A1B6LM92"/>
<protein>
    <submittedName>
        <fullName evidence="2">Uncharacterized protein</fullName>
    </submittedName>
</protein>
<name>A0A1B6LM92_9HEMI</name>
<feature type="region of interest" description="Disordered" evidence="1">
    <location>
        <begin position="79"/>
        <end position="110"/>
    </location>
</feature>
<reference evidence="2" key="1">
    <citation type="submission" date="2015-11" db="EMBL/GenBank/DDBJ databases">
        <title>De novo transcriptome assembly of four potential Pierce s Disease insect vectors from Arizona vineyards.</title>
        <authorList>
            <person name="Tassone E.E."/>
        </authorList>
    </citation>
    <scope>NUCLEOTIDE SEQUENCE</scope>
</reference>
<accession>A0A1B6LM92</accession>
<organism evidence="2">
    <name type="scientific">Graphocephala atropunctata</name>
    <dbReference type="NCBI Taxonomy" id="36148"/>
    <lineage>
        <taxon>Eukaryota</taxon>
        <taxon>Metazoa</taxon>
        <taxon>Ecdysozoa</taxon>
        <taxon>Arthropoda</taxon>
        <taxon>Hexapoda</taxon>
        <taxon>Insecta</taxon>
        <taxon>Pterygota</taxon>
        <taxon>Neoptera</taxon>
        <taxon>Paraneoptera</taxon>
        <taxon>Hemiptera</taxon>
        <taxon>Auchenorrhyncha</taxon>
        <taxon>Membracoidea</taxon>
        <taxon>Cicadellidae</taxon>
        <taxon>Cicadellinae</taxon>
        <taxon>Cicadellini</taxon>
        <taxon>Graphocephala</taxon>
    </lineage>
</organism>
<evidence type="ECO:0000313" key="2">
    <source>
        <dbReference type="EMBL" id="JAT24768.1"/>
    </source>
</evidence>
<gene>
    <name evidence="2" type="ORF">g.410</name>
</gene>
<feature type="region of interest" description="Disordered" evidence="1">
    <location>
        <begin position="123"/>
        <end position="157"/>
    </location>
</feature>
<sequence length="246" mass="27292">IDKAITEFDNISSIAQQQFSENSNDEDDSFPINGTSFQNRNLKSALKNSENSTESTGSHKHITFSDEVEFRYLTCSTQSSGLERKSDEEGREGDVCSPPHAHESDSENSWRFSEQFVEAERLTVNNKNDSDALNPKQIASEGKRNSDNILVPEKPQGPTKCLTTAEELLDIFQNVETTKYNKTTIIKNTNNKEPISFEGTICTNSTHETLSTSVQATATLTMVEGNAGGFWISSDPKNSQMMSDTQ</sequence>
<feature type="non-terminal residue" evidence="2">
    <location>
        <position position="246"/>
    </location>
</feature>
<dbReference type="EMBL" id="GEBQ01015209">
    <property type="protein sequence ID" value="JAT24768.1"/>
    <property type="molecule type" value="Transcribed_RNA"/>
</dbReference>
<feature type="non-terminal residue" evidence="2">
    <location>
        <position position="1"/>
    </location>
</feature>
<evidence type="ECO:0000256" key="1">
    <source>
        <dbReference type="SAM" id="MobiDB-lite"/>
    </source>
</evidence>
<proteinExistence type="predicted"/>